<evidence type="ECO:0000313" key="1">
    <source>
        <dbReference type="EMBL" id="GGT95419.1"/>
    </source>
</evidence>
<organism evidence="1 2">
    <name type="scientific">Streptomyces phaeofaciens</name>
    <dbReference type="NCBI Taxonomy" id="68254"/>
    <lineage>
        <taxon>Bacteria</taxon>
        <taxon>Bacillati</taxon>
        <taxon>Actinomycetota</taxon>
        <taxon>Actinomycetes</taxon>
        <taxon>Kitasatosporales</taxon>
        <taxon>Streptomycetaceae</taxon>
        <taxon>Streptomyces</taxon>
    </lineage>
</organism>
<reference evidence="1" key="1">
    <citation type="journal article" date="2014" name="Int. J. Syst. Evol. Microbiol.">
        <title>Complete genome sequence of Corynebacterium casei LMG S-19264T (=DSM 44701T), isolated from a smear-ripened cheese.</title>
        <authorList>
            <consortium name="US DOE Joint Genome Institute (JGI-PGF)"/>
            <person name="Walter F."/>
            <person name="Albersmeier A."/>
            <person name="Kalinowski J."/>
            <person name="Ruckert C."/>
        </authorList>
    </citation>
    <scope>NUCLEOTIDE SEQUENCE</scope>
    <source>
        <strain evidence="1">JCM 4125</strain>
    </source>
</reference>
<comment type="caution">
    <text evidence="1">The sequence shown here is derived from an EMBL/GenBank/DDBJ whole genome shotgun (WGS) entry which is preliminary data.</text>
</comment>
<protein>
    <submittedName>
        <fullName evidence="1">Uncharacterized protein</fullName>
    </submittedName>
</protein>
<gene>
    <name evidence="1" type="ORF">GCM10010226_86360</name>
</gene>
<dbReference type="AlphaFoldDB" id="A0A918HQZ3"/>
<proteinExistence type="predicted"/>
<accession>A0A918HQZ3</accession>
<evidence type="ECO:0000313" key="2">
    <source>
        <dbReference type="Proteomes" id="UP000646776"/>
    </source>
</evidence>
<name>A0A918HQZ3_9ACTN</name>
<reference evidence="1" key="2">
    <citation type="submission" date="2020-09" db="EMBL/GenBank/DDBJ databases">
        <authorList>
            <person name="Sun Q."/>
            <person name="Ohkuma M."/>
        </authorList>
    </citation>
    <scope>NUCLEOTIDE SEQUENCE</scope>
    <source>
        <strain evidence="1">JCM 4125</strain>
    </source>
</reference>
<dbReference type="RefSeq" id="WP_189718085.1">
    <property type="nucleotide sequence ID" value="NZ_BMSA01000048.1"/>
</dbReference>
<sequence length="141" mass="14389">MFDASTAQAVAAVVTVAATSAATEAGREAWASLLELVRRAVRRSPGTSDEDALPVDPQDPAQVRILAGLILEEAARNDDFAAALQSWTHASSASLGLASRASGVHNEVAGNANVATVIQADTVNGGISFGHSPLPANSDEQ</sequence>
<dbReference type="EMBL" id="BMSA01000048">
    <property type="protein sequence ID" value="GGT95419.1"/>
    <property type="molecule type" value="Genomic_DNA"/>
</dbReference>
<keyword evidence="2" id="KW-1185">Reference proteome</keyword>
<dbReference type="Proteomes" id="UP000646776">
    <property type="component" value="Unassembled WGS sequence"/>
</dbReference>